<dbReference type="Gene3D" id="3.40.50.300">
    <property type="entry name" value="P-loop containing nucleotide triphosphate hydrolases"/>
    <property type="match status" value="1"/>
</dbReference>
<dbReference type="GO" id="GO:0140359">
    <property type="term" value="F:ABC-type transporter activity"/>
    <property type="evidence" value="ECO:0007669"/>
    <property type="project" value="InterPro"/>
</dbReference>
<name>A0A1C3WZM2_9HYPH</name>
<dbReference type="AlphaFoldDB" id="A0A1C3WZM2"/>
<dbReference type="PANTHER" id="PTHR43875">
    <property type="entry name" value="MALTODEXTRIN IMPORT ATP-BINDING PROTEIN MSMX"/>
    <property type="match status" value="1"/>
</dbReference>
<dbReference type="Pfam" id="PF00005">
    <property type="entry name" value="ABC_tran"/>
    <property type="match status" value="1"/>
</dbReference>
<evidence type="ECO:0000256" key="1">
    <source>
        <dbReference type="ARBA" id="ARBA00004417"/>
    </source>
</evidence>
<dbReference type="CDD" id="cd03301">
    <property type="entry name" value="ABC_MalK_N"/>
    <property type="match status" value="1"/>
</dbReference>
<dbReference type="PROSITE" id="PS00211">
    <property type="entry name" value="ABC_TRANSPORTER_1"/>
    <property type="match status" value="1"/>
</dbReference>
<dbReference type="InterPro" id="IPR008995">
    <property type="entry name" value="Mo/tungstate-bd_C_term_dom"/>
</dbReference>
<keyword evidence="5" id="KW-0547">Nucleotide-binding</keyword>
<gene>
    <name evidence="8" type="ORF">GA0061101_12143</name>
</gene>
<keyword evidence="4" id="KW-1003">Cell membrane</keyword>
<dbReference type="OrthoDB" id="8045127at2"/>
<keyword evidence="4" id="KW-0472">Membrane</keyword>
<evidence type="ECO:0000256" key="3">
    <source>
        <dbReference type="ARBA" id="ARBA00022448"/>
    </source>
</evidence>
<keyword evidence="6 8" id="KW-0067">ATP-binding</keyword>
<dbReference type="GO" id="GO:0055052">
    <property type="term" value="C:ATP-binding cassette (ABC) transporter complex, substrate-binding subunit-containing"/>
    <property type="evidence" value="ECO:0007669"/>
    <property type="project" value="TreeGrafter"/>
</dbReference>
<evidence type="ECO:0000256" key="6">
    <source>
        <dbReference type="ARBA" id="ARBA00022840"/>
    </source>
</evidence>
<dbReference type="NCBIfam" id="NF008653">
    <property type="entry name" value="PRK11650.1"/>
    <property type="match status" value="1"/>
</dbReference>
<dbReference type="Gene3D" id="2.40.50.100">
    <property type="match status" value="1"/>
</dbReference>
<dbReference type="InterPro" id="IPR040582">
    <property type="entry name" value="OB_MalK-like"/>
</dbReference>
<dbReference type="GO" id="GO:0005524">
    <property type="term" value="F:ATP binding"/>
    <property type="evidence" value="ECO:0007669"/>
    <property type="project" value="UniProtKB-KW"/>
</dbReference>
<evidence type="ECO:0000313" key="8">
    <source>
        <dbReference type="EMBL" id="SCB45482.1"/>
    </source>
</evidence>
<dbReference type="Pfam" id="PF17912">
    <property type="entry name" value="OB_MalK"/>
    <property type="match status" value="1"/>
</dbReference>
<dbReference type="FunFam" id="3.40.50.300:FF:000042">
    <property type="entry name" value="Maltose/maltodextrin ABC transporter, ATP-binding protein"/>
    <property type="match status" value="1"/>
</dbReference>
<dbReference type="InterPro" id="IPR015855">
    <property type="entry name" value="ABC_transpr_MalK-like"/>
</dbReference>
<accession>A0A1C3WZM2</accession>
<sequence>MASVSVANARKSYGHHEILHGVDIDIQDGEFVILVGPSGCGKSTLLRMIAGLEEISDGRISIGGRVVNDVAPKERDIAMVFQSYALYPHMTVEENMGFSLRLAKAPKDQIKARVREAAEILSLEHLLERHPRNLSGGQRQRVAMGRAIVRNPQVFLFDEPLSNLDAKLRVQMRSEIKQLHQRLRTTTIYVTHDQIEAMTMADKIVVMRDGYVEQIGSPLDLYDRPENLFVAGFIGSPGMNFIKGKSMGGSFVSNDDVTLPLPPGISVHDSHEITYGIRPEHLGVEGDGLNGEVVLVEPTGAETQVTVKVGPDQMIASVRERLDLRAGDHIKLSPNLAKVHLFDSVSGTRLTS</sequence>
<dbReference type="InterPro" id="IPR027417">
    <property type="entry name" value="P-loop_NTPase"/>
</dbReference>
<dbReference type="RefSeq" id="WP_092576090.1">
    <property type="nucleotide sequence ID" value="NZ_FMAF01000021.1"/>
</dbReference>
<feature type="domain" description="ABC transporter" evidence="7">
    <location>
        <begin position="4"/>
        <end position="234"/>
    </location>
</feature>
<reference evidence="9" key="1">
    <citation type="submission" date="2016-08" db="EMBL/GenBank/DDBJ databases">
        <authorList>
            <person name="Varghese N."/>
            <person name="Submissions Spin"/>
        </authorList>
    </citation>
    <scope>NUCLEOTIDE SEQUENCE [LARGE SCALE GENOMIC DNA]</scope>
    <source>
        <strain evidence="9">P1-7</strain>
    </source>
</reference>
<dbReference type="Proteomes" id="UP000199205">
    <property type="component" value="Unassembled WGS sequence"/>
</dbReference>
<dbReference type="InterPro" id="IPR047641">
    <property type="entry name" value="ABC_transpr_MalK/UgpC-like"/>
</dbReference>
<dbReference type="PANTHER" id="PTHR43875:SF10">
    <property type="entry name" value="BLL2173 PROTEIN"/>
    <property type="match status" value="1"/>
</dbReference>
<evidence type="ECO:0000256" key="5">
    <source>
        <dbReference type="ARBA" id="ARBA00022741"/>
    </source>
</evidence>
<dbReference type="Pfam" id="PF03459">
    <property type="entry name" value="TOBE"/>
    <property type="match status" value="1"/>
</dbReference>
<evidence type="ECO:0000256" key="2">
    <source>
        <dbReference type="ARBA" id="ARBA00005417"/>
    </source>
</evidence>
<dbReference type="SUPFAM" id="SSF50331">
    <property type="entry name" value="MOP-like"/>
    <property type="match status" value="1"/>
</dbReference>
<dbReference type="Gene3D" id="2.40.50.140">
    <property type="entry name" value="Nucleic acid-binding proteins"/>
    <property type="match status" value="1"/>
</dbReference>
<dbReference type="InterPro" id="IPR003439">
    <property type="entry name" value="ABC_transporter-like_ATP-bd"/>
</dbReference>
<dbReference type="PROSITE" id="PS50893">
    <property type="entry name" value="ABC_TRANSPORTER_2"/>
    <property type="match status" value="1"/>
</dbReference>
<dbReference type="InterPro" id="IPR017871">
    <property type="entry name" value="ABC_transporter-like_CS"/>
</dbReference>
<protein>
    <submittedName>
        <fullName evidence="8">Multiple sugar transport system ATP-binding protein</fullName>
    </submittedName>
</protein>
<dbReference type="EMBL" id="FMAF01000021">
    <property type="protein sequence ID" value="SCB45482.1"/>
    <property type="molecule type" value="Genomic_DNA"/>
</dbReference>
<keyword evidence="4" id="KW-0997">Cell inner membrane</keyword>
<keyword evidence="3" id="KW-0813">Transport</keyword>
<dbReference type="SMART" id="SM00382">
    <property type="entry name" value="AAA"/>
    <property type="match status" value="1"/>
</dbReference>
<comment type="similarity">
    <text evidence="2">Belongs to the ABC transporter superfamily.</text>
</comment>
<evidence type="ECO:0000313" key="9">
    <source>
        <dbReference type="Proteomes" id="UP000199205"/>
    </source>
</evidence>
<dbReference type="InterPro" id="IPR012340">
    <property type="entry name" value="NA-bd_OB-fold"/>
</dbReference>
<organism evidence="8 9">
    <name type="scientific">Rhizobium lusitanum</name>
    <dbReference type="NCBI Taxonomy" id="293958"/>
    <lineage>
        <taxon>Bacteria</taxon>
        <taxon>Pseudomonadati</taxon>
        <taxon>Pseudomonadota</taxon>
        <taxon>Alphaproteobacteria</taxon>
        <taxon>Hyphomicrobiales</taxon>
        <taxon>Rhizobiaceae</taxon>
        <taxon>Rhizobium/Agrobacterium group</taxon>
        <taxon>Rhizobium</taxon>
    </lineage>
</organism>
<keyword evidence="8" id="KW-0762">Sugar transport</keyword>
<dbReference type="InterPro" id="IPR003593">
    <property type="entry name" value="AAA+_ATPase"/>
</dbReference>
<evidence type="ECO:0000256" key="4">
    <source>
        <dbReference type="ARBA" id="ARBA00022519"/>
    </source>
</evidence>
<comment type="subcellular location">
    <subcellularLocation>
        <location evidence="1">Cell inner membrane</location>
        <topology evidence="1">Peripheral membrane protein</topology>
    </subcellularLocation>
</comment>
<dbReference type="SUPFAM" id="SSF52540">
    <property type="entry name" value="P-loop containing nucleoside triphosphate hydrolases"/>
    <property type="match status" value="1"/>
</dbReference>
<dbReference type="GO" id="GO:0016887">
    <property type="term" value="F:ATP hydrolysis activity"/>
    <property type="evidence" value="ECO:0007669"/>
    <property type="project" value="InterPro"/>
</dbReference>
<evidence type="ECO:0000259" key="7">
    <source>
        <dbReference type="PROSITE" id="PS50893"/>
    </source>
</evidence>
<proteinExistence type="inferred from homology"/>
<dbReference type="GO" id="GO:0008643">
    <property type="term" value="P:carbohydrate transport"/>
    <property type="evidence" value="ECO:0007669"/>
    <property type="project" value="InterPro"/>
</dbReference>
<dbReference type="InterPro" id="IPR005116">
    <property type="entry name" value="Transp-assoc_OB_typ1"/>
</dbReference>